<dbReference type="InterPro" id="IPR027417">
    <property type="entry name" value="P-loop_NTPase"/>
</dbReference>
<evidence type="ECO:0000256" key="2">
    <source>
        <dbReference type="ARBA" id="ARBA00022840"/>
    </source>
</evidence>
<feature type="domain" description="ABC transporter" evidence="3">
    <location>
        <begin position="1"/>
        <end position="207"/>
    </location>
</feature>
<keyword evidence="2" id="KW-0067">ATP-binding</keyword>
<dbReference type="AlphaFoldDB" id="A0A1L7D6X9"/>
<dbReference type="PROSITE" id="PS50893">
    <property type="entry name" value="ABC_TRANSPORTER_2"/>
    <property type="match status" value="1"/>
</dbReference>
<protein>
    <submittedName>
        <fullName evidence="4">ABC transporter</fullName>
    </submittedName>
</protein>
<dbReference type="KEGG" id="cpho:CPHO_11790"/>
<dbReference type="Pfam" id="PF00005">
    <property type="entry name" value="ABC_tran"/>
    <property type="match status" value="1"/>
</dbReference>
<dbReference type="InterPro" id="IPR003593">
    <property type="entry name" value="AAA+_ATPase"/>
</dbReference>
<name>A0A1L7D6X9_9CORY</name>
<evidence type="ECO:0000313" key="4">
    <source>
        <dbReference type="EMBL" id="APT93811.1"/>
    </source>
</evidence>
<reference evidence="4 5" key="1">
    <citation type="submission" date="2014-08" db="EMBL/GenBank/DDBJ databases">
        <title>Complete genome sequence of Corynebacterium phocae M408/89/1(T)(=DSM 44612(T)), isolated from the common seal (Phoca vitulina).</title>
        <authorList>
            <person name="Ruckert C."/>
            <person name="Albersmeier A."/>
            <person name="Winkler A."/>
            <person name="Kalinowski J."/>
        </authorList>
    </citation>
    <scope>NUCLEOTIDE SEQUENCE [LARGE SCALE GENOMIC DNA]</scope>
    <source>
        <strain evidence="4 5">M408/89/1</strain>
    </source>
</reference>
<proteinExistence type="predicted"/>
<accession>A0A1L7D6X9</accession>
<dbReference type="PANTHER" id="PTHR43158">
    <property type="entry name" value="SKFA PEPTIDE EXPORT ATP-BINDING PROTEIN SKFE"/>
    <property type="match status" value="1"/>
</dbReference>
<dbReference type="GO" id="GO:0005524">
    <property type="term" value="F:ATP binding"/>
    <property type="evidence" value="ECO:0007669"/>
    <property type="project" value="UniProtKB-KW"/>
</dbReference>
<dbReference type="EMBL" id="CP009249">
    <property type="protein sequence ID" value="APT93811.1"/>
    <property type="molecule type" value="Genomic_DNA"/>
</dbReference>
<sequence length="277" mass="30214">MKNTPALNFRLEPGLTHGLVGKNGIGKTTLLRMIAGQLDSSGLSVFGQDPFDNRAVMDRTILMGIDAPLVDSWSMKQLLTIGRTRWATWDEARAEELIARFNLPNKKYSALSRGQKSALGITLAFASGCELVLLDEPYLGLDISSREEFYRVLREEQGRRTIVISTHHLDELAGHLDTVLLLGEHPLSGRVDDLLDAVIEVKGPAEKMAQLKGVAILSRESTPLGERILADARPDRATAIFAQAAELGLTASEVSLERAILALEAFSPTEQEVNGSD</sequence>
<gene>
    <name evidence="4" type="ORF">CPHO_11790</name>
</gene>
<organism evidence="4 5">
    <name type="scientific">Corynebacterium phocae</name>
    <dbReference type="NCBI Taxonomy" id="161895"/>
    <lineage>
        <taxon>Bacteria</taxon>
        <taxon>Bacillati</taxon>
        <taxon>Actinomycetota</taxon>
        <taxon>Actinomycetes</taxon>
        <taxon>Mycobacteriales</taxon>
        <taxon>Corynebacteriaceae</taxon>
        <taxon>Corynebacterium</taxon>
    </lineage>
</organism>
<evidence type="ECO:0000313" key="5">
    <source>
        <dbReference type="Proteomes" id="UP000185491"/>
    </source>
</evidence>
<dbReference type="STRING" id="161895.CPHO_11790"/>
<dbReference type="Proteomes" id="UP000185491">
    <property type="component" value="Chromosome"/>
</dbReference>
<dbReference type="SUPFAM" id="SSF52540">
    <property type="entry name" value="P-loop containing nucleoside triphosphate hydrolases"/>
    <property type="match status" value="1"/>
</dbReference>
<keyword evidence="1" id="KW-0547">Nucleotide-binding</keyword>
<dbReference type="PANTHER" id="PTHR43158:SF5">
    <property type="entry name" value="ABC TRANSPORTER, ATP-BINDING PROTEIN"/>
    <property type="match status" value="1"/>
</dbReference>
<evidence type="ECO:0000256" key="1">
    <source>
        <dbReference type="ARBA" id="ARBA00022741"/>
    </source>
</evidence>
<dbReference type="GO" id="GO:0016887">
    <property type="term" value="F:ATP hydrolysis activity"/>
    <property type="evidence" value="ECO:0007669"/>
    <property type="project" value="InterPro"/>
</dbReference>
<dbReference type="Gene3D" id="3.40.50.300">
    <property type="entry name" value="P-loop containing nucleotide triphosphate hydrolases"/>
    <property type="match status" value="1"/>
</dbReference>
<keyword evidence="5" id="KW-1185">Reference proteome</keyword>
<dbReference type="InterPro" id="IPR003439">
    <property type="entry name" value="ABC_transporter-like_ATP-bd"/>
</dbReference>
<dbReference type="SMART" id="SM00382">
    <property type="entry name" value="AAA"/>
    <property type="match status" value="1"/>
</dbReference>
<evidence type="ECO:0000259" key="3">
    <source>
        <dbReference type="PROSITE" id="PS50893"/>
    </source>
</evidence>